<comment type="caution">
    <text evidence="3">The sequence shown here is derived from an EMBL/GenBank/DDBJ whole genome shotgun (WGS) entry which is preliminary data.</text>
</comment>
<feature type="compositionally biased region" description="Basic and acidic residues" evidence="1">
    <location>
        <begin position="316"/>
        <end position="326"/>
    </location>
</feature>
<keyword evidence="2" id="KW-0812">Transmembrane</keyword>
<organism evidence="3 4">
    <name type="scientific">Polyrhizophydium stewartii</name>
    <dbReference type="NCBI Taxonomy" id="2732419"/>
    <lineage>
        <taxon>Eukaryota</taxon>
        <taxon>Fungi</taxon>
        <taxon>Fungi incertae sedis</taxon>
        <taxon>Chytridiomycota</taxon>
        <taxon>Chytridiomycota incertae sedis</taxon>
        <taxon>Chytridiomycetes</taxon>
        <taxon>Rhizophydiales</taxon>
        <taxon>Rhizophydiales incertae sedis</taxon>
        <taxon>Polyrhizophydium</taxon>
    </lineage>
</organism>
<feature type="transmembrane region" description="Helical" evidence="2">
    <location>
        <begin position="196"/>
        <end position="218"/>
    </location>
</feature>
<feature type="transmembrane region" description="Helical" evidence="2">
    <location>
        <begin position="79"/>
        <end position="99"/>
    </location>
</feature>
<dbReference type="EMBL" id="JADGIZ020000005">
    <property type="protein sequence ID" value="KAL2918930.1"/>
    <property type="molecule type" value="Genomic_DNA"/>
</dbReference>
<feature type="transmembrane region" description="Helical" evidence="2">
    <location>
        <begin position="264"/>
        <end position="288"/>
    </location>
</feature>
<accession>A0ABR4NHJ0</accession>
<evidence type="ECO:0000256" key="2">
    <source>
        <dbReference type="SAM" id="Phobius"/>
    </source>
</evidence>
<protein>
    <recommendedName>
        <fullName evidence="5">G-protein coupled receptors family 3 profile domain-containing protein</fullName>
    </recommendedName>
</protein>
<proteinExistence type="predicted"/>
<feature type="transmembrane region" description="Helical" evidence="2">
    <location>
        <begin position="153"/>
        <end position="176"/>
    </location>
</feature>
<dbReference type="Proteomes" id="UP001527925">
    <property type="component" value="Unassembled WGS sequence"/>
</dbReference>
<feature type="transmembrane region" description="Helical" evidence="2">
    <location>
        <begin position="238"/>
        <end position="258"/>
    </location>
</feature>
<feature type="transmembrane region" description="Helical" evidence="2">
    <location>
        <begin position="119"/>
        <end position="141"/>
    </location>
</feature>
<sequence length="332" mass="36013">MDATSVSSTAAAPNPTPPTLPPGAVYAHVEPTPLLAGISSGPAAAALFVGVALLVVVDAAALITALVCMDYPPLRARQLPLVALTFVAGVCWTVGAMQVHNMFDPATAVFRACAVWSVLLQVALGLQLVLSSIALRLYRLFRIFVQKQPTSGLGFYAVCIGIMLPCVGFGIAPFVLPATSVDWFEPTINSCLFNPAFKVLIFTLFGLETIFLGMFMLIVNSRIHIEAFREEGPNRMLFGANLAVLAMYLVVNATGLQWTTGGRVMLVVSVVAAMHSNLWTLLMTPFFFRYDECLIDFKLALNPRGTRGSSDDPDELERREHPEDTLSRLTKF</sequence>
<feature type="region of interest" description="Disordered" evidence="1">
    <location>
        <begin position="1"/>
        <end position="23"/>
    </location>
</feature>
<reference evidence="3 4" key="1">
    <citation type="submission" date="2023-09" db="EMBL/GenBank/DDBJ databases">
        <title>Pangenome analysis of Batrachochytrium dendrobatidis and related Chytrids.</title>
        <authorList>
            <person name="Yacoub M.N."/>
            <person name="Stajich J.E."/>
            <person name="James T.Y."/>
        </authorList>
    </citation>
    <scope>NUCLEOTIDE SEQUENCE [LARGE SCALE GENOMIC DNA]</scope>
    <source>
        <strain evidence="3 4">JEL0888</strain>
    </source>
</reference>
<feature type="region of interest" description="Disordered" evidence="1">
    <location>
        <begin position="306"/>
        <end position="332"/>
    </location>
</feature>
<evidence type="ECO:0000313" key="3">
    <source>
        <dbReference type="EMBL" id="KAL2918930.1"/>
    </source>
</evidence>
<evidence type="ECO:0000256" key="1">
    <source>
        <dbReference type="SAM" id="MobiDB-lite"/>
    </source>
</evidence>
<evidence type="ECO:0008006" key="5">
    <source>
        <dbReference type="Google" id="ProtNLM"/>
    </source>
</evidence>
<keyword evidence="4" id="KW-1185">Reference proteome</keyword>
<gene>
    <name evidence="3" type="ORF">HK105_201764</name>
</gene>
<feature type="compositionally biased region" description="Low complexity" evidence="1">
    <location>
        <begin position="1"/>
        <end position="13"/>
    </location>
</feature>
<name>A0ABR4NHJ0_9FUNG</name>
<keyword evidence="2" id="KW-1133">Transmembrane helix</keyword>
<evidence type="ECO:0000313" key="4">
    <source>
        <dbReference type="Proteomes" id="UP001527925"/>
    </source>
</evidence>
<feature type="transmembrane region" description="Helical" evidence="2">
    <location>
        <begin position="43"/>
        <end position="67"/>
    </location>
</feature>
<keyword evidence="2" id="KW-0472">Membrane</keyword>